<dbReference type="InterPro" id="IPR036291">
    <property type="entry name" value="NAD(P)-bd_dom_sf"/>
</dbReference>
<dbReference type="InterPro" id="IPR013149">
    <property type="entry name" value="ADH-like_C"/>
</dbReference>
<gene>
    <name evidence="5" type="ORF">BBK14_19255</name>
</gene>
<dbReference type="GO" id="GO:0016491">
    <property type="term" value="F:oxidoreductase activity"/>
    <property type="evidence" value="ECO:0007669"/>
    <property type="project" value="UniProtKB-KW"/>
</dbReference>
<organism evidence="5 6">
    <name type="scientific">Parafrankia soli</name>
    <dbReference type="NCBI Taxonomy" id="2599596"/>
    <lineage>
        <taxon>Bacteria</taxon>
        <taxon>Bacillati</taxon>
        <taxon>Actinomycetota</taxon>
        <taxon>Actinomycetes</taxon>
        <taxon>Frankiales</taxon>
        <taxon>Frankiaceae</taxon>
        <taxon>Parafrankia</taxon>
    </lineage>
</organism>
<dbReference type="Pfam" id="PF08240">
    <property type="entry name" value="ADH_N"/>
    <property type="match status" value="1"/>
</dbReference>
<dbReference type="EMBL" id="MAXA01000217">
    <property type="protein sequence ID" value="OHV27768.1"/>
    <property type="molecule type" value="Genomic_DNA"/>
</dbReference>
<dbReference type="AlphaFoldDB" id="A0A1S1PYN1"/>
<dbReference type="RefSeq" id="WP_071064316.1">
    <property type="nucleotide sequence ID" value="NZ_MAXA01000217.1"/>
</dbReference>
<dbReference type="InterPro" id="IPR013154">
    <property type="entry name" value="ADH-like_N"/>
</dbReference>
<keyword evidence="2" id="KW-0560">Oxidoreductase</keyword>
<evidence type="ECO:0000256" key="1">
    <source>
        <dbReference type="ARBA" id="ARBA00001947"/>
    </source>
</evidence>
<dbReference type="InterPro" id="IPR011032">
    <property type="entry name" value="GroES-like_sf"/>
</dbReference>
<feature type="domain" description="Alcohol dehydrogenase-like C-terminal" evidence="3">
    <location>
        <begin position="220"/>
        <end position="346"/>
    </location>
</feature>
<dbReference type="PANTHER" id="PTHR43401">
    <property type="entry name" value="L-THREONINE 3-DEHYDROGENASE"/>
    <property type="match status" value="1"/>
</dbReference>
<dbReference type="Proteomes" id="UP000179769">
    <property type="component" value="Unassembled WGS sequence"/>
</dbReference>
<comment type="caution">
    <text evidence="5">The sequence shown here is derived from an EMBL/GenBank/DDBJ whole genome shotgun (WGS) entry which is preliminary data.</text>
</comment>
<dbReference type="InterPro" id="IPR050129">
    <property type="entry name" value="Zn_alcohol_dh"/>
</dbReference>
<feature type="domain" description="Alcohol dehydrogenase-like N-terminal" evidence="4">
    <location>
        <begin position="50"/>
        <end position="182"/>
    </location>
</feature>
<protein>
    <submittedName>
        <fullName evidence="5">Zinc-binding alcohol dehydrogenase</fullName>
    </submittedName>
</protein>
<sequence>MTRGLELYRSLPRYAAARVVSGRFPRLSGAAATTAAPLRLVDRGDPGLPGPGWVTVRPRLAGICGSDLATVTGQSSFYFSPLVSMPFTPGHEIVGDLQEAVTLADGRRLDAGARVVIDPVLGCAARGLELCVGCAAGRTSRCDRITVGHLAPGLQTGFCADTGGGWSRALVAHHSQLHPVPDTLPDSRAVLVEPLATAVHTAGRCGVRSGDRVLIIGSGAVGLLTLLAIRAYTKAEHVTMVAKHRRQVELARRFGADEVLAPDDAVGGVRRANRALRLTPQLGGEYLLGGVDVAIDCAGSASSLSTALRVTRAGGRVVLSGVPAGSVDLTPLWFRELELVGTYASSGGARPGRAGTEPAGAAEPVESDFGRALALAATAPLDGVVSAVYPLARWREALDHALSAGRLGAVKIVFDPAASA</sequence>
<dbReference type="OrthoDB" id="241504at2"/>
<evidence type="ECO:0000313" key="5">
    <source>
        <dbReference type="EMBL" id="OHV27768.1"/>
    </source>
</evidence>
<comment type="cofactor">
    <cofactor evidence="1">
        <name>Zn(2+)</name>
        <dbReference type="ChEBI" id="CHEBI:29105"/>
    </cofactor>
</comment>
<dbReference type="SUPFAM" id="SSF51735">
    <property type="entry name" value="NAD(P)-binding Rossmann-fold domains"/>
    <property type="match status" value="1"/>
</dbReference>
<dbReference type="Pfam" id="PF00107">
    <property type="entry name" value="ADH_zinc_N"/>
    <property type="match status" value="1"/>
</dbReference>
<reference evidence="6" key="1">
    <citation type="submission" date="2016-07" db="EMBL/GenBank/DDBJ databases">
        <title>Frankia sp. NRRL B-16219 Genome sequencing.</title>
        <authorList>
            <person name="Ghodhbane-Gtari F."/>
            <person name="Swanson E."/>
            <person name="Gueddou A."/>
            <person name="Louati M."/>
            <person name="Nouioui I."/>
            <person name="Hezbri K."/>
            <person name="Abebe-Akele F."/>
            <person name="Simpson S."/>
            <person name="Morris K."/>
            <person name="Thomas K."/>
            <person name="Gtari M."/>
            <person name="Tisa L.S."/>
        </authorList>
    </citation>
    <scope>NUCLEOTIDE SEQUENCE [LARGE SCALE GENOMIC DNA]</scope>
    <source>
        <strain evidence="6">NRRL B-16219</strain>
    </source>
</reference>
<keyword evidence="6" id="KW-1185">Reference proteome</keyword>
<dbReference type="SUPFAM" id="SSF50129">
    <property type="entry name" value="GroES-like"/>
    <property type="match status" value="1"/>
</dbReference>
<proteinExistence type="predicted"/>
<dbReference type="PANTHER" id="PTHR43401:SF2">
    <property type="entry name" value="L-THREONINE 3-DEHYDROGENASE"/>
    <property type="match status" value="1"/>
</dbReference>
<accession>A0A1S1PYN1</accession>
<evidence type="ECO:0000259" key="4">
    <source>
        <dbReference type="Pfam" id="PF08240"/>
    </source>
</evidence>
<evidence type="ECO:0000256" key="2">
    <source>
        <dbReference type="ARBA" id="ARBA00023002"/>
    </source>
</evidence>
<evidence type="ECO:0000313" key="6">
    <source>
        <dbReference type="Proteomes" id="UP000179769"/>
    </source>
</evidence>
<dbReference type="Gene3D" id="3.90.180.10">
    <property type="entry name" value="Medium-chain alcohol dehydrogenases, catalytic domain"/>
    <property type="match status" value="1"/>
</dbReference>
<evidence type="ECO:0000259" key="3">
    <source>
        <dbReference type="Pfam" id="PF00107"/>
    </source>
</evidence>
<name>A0A1S1PYN1_9ACTN</name>
<dbReference type="Gene3D" id="3.40.50.720">
    <property type="entry name" value="NAD(P)-binding Rossmann-like Domain"/>
    <property type="match status" value="1"/>
</dbReference>